<dbReference type="PRINTS" id="PR01437">
    <property type="entry name" value="NUOXDRDTASE4"/>
</dbReference>
<dbReference type="GO" id="GO:0048039">
    <property type="term" value="F:ubiquinone binding"/>
    <property type="evidence" value="ECO:0007669"/>
    <property type="project" value="TreeGrafter"/>
</dbReference>
<keyword evidence="6 12" id="KW-1133">Transmembrane helix</keyword>
<dbReference type="PANTHER" id="PTHR43507:SF1">
    <property type="entry name" value="NADH-UBIQUINONE OXIDOREDUCTASE CHAIN 4"/>
    <property type="match status" value="1"/>
</dbReference>
<dbReference type="RefSeq" id="WP_071662206.1">
    <property type="nucleotide sequence ID" value="NZ_LUKY01000032.1"/>
</dbReference>
<feature type="transmembrane region" description="Helical" evidence="12">
    <location>
        <begin position="96"/>
        <end position="116"/>
    </location>
</feature>
<feature type="transmembrane region" description="Helical" evidence="12">
    <location>
        <begin position="211"/>
        <end position="234"/>
    </location>
</feature>
<keyword evidence="15" id="KW-0830">Ubiquinone</keyword>
<reference evidence="15 16" key="1">
    <citation type="submission" date="2016-03" db="EMBL/GenBank/DDBJ databases">
        <title>Comparative genomics of Rickettsiella.</title>
        <authorList>
            <person name="Chandler C."/>
            <person name="Wang Y."/>
        </authorList>
    </citation>
    <scope>NUCLEOTIDE SEQUENCE [LARGE SCALE GENOMIC DNA]</scope>
    <source>
        <strain evidence="15 16">RCFS May 2013</strain>
    </source>
</reference>
<proteinExistence type="inferred from homology"/>
<dbReference type="Pfam" id="PF00361">
    <property type="entry name" value="Proton_antipo_M"/>
    <property type="match status" value="1"/>
</dbReference>
<evidence type="ECO:0000256" key="2">
    <source>
        <dbReference type="ARBA" id="ARBA00009025"/>
    </source>
</evidence>
<dbReference type="Pfam" id="PF01059">
    <property type="entry name" value="Oxidored_q5_N"/>
    <property type="match status" value="1"/>
</dbReference>
<evidence type="ECO:0000313" key="16">
    <source>
        <dbReference type="Proteomes" id="UP000183924"/>
    </source>
</evidence>
<evidence type="ECO:0000256" key="8">
    <source>
        <dbReference type="ARBA" id="ARBA00023136"/>
    </source>
</evidence>
<feature type="transmembrane region" description="Helical" evidence="12">
    <location>
        <begin position="315"/>
        <end position="338"/>
    </location>
</feature>
<evidence type="ECO:0000256" key="11">
    <source>
        <dbReference type="RuleBase" id="RU000320"/>
    </source>
</evidence>
<evidence type="ECO:0000259" key="13">
    <source>
        <dbReference type="Pfam" id="PF00361"/>
    </source>
</evidence>
<feature type="transmembrane region" description="Helical" evidence="12">
    <location>
        <begin position="478"/>
        <end position="505"/>
    </location>
</feature>
<dbReference type="InterPro" id="IPR000260">
    <property type="entry name" value="NADH4_N"/>
</dbReference>
<dbReference type="GO" id="GO:0003954">
    <property type="term" value="F:NADH dehydrogenase activity"/>
    <property type="evidence" value="ECO:0007669"/>
    <property type="project" value="TreeGrafter"/>
</dbReference>
<name>A0A1J8NHY5_9COXI</name>
<feature type="domain" description="NADH:ubiquinone oxidoreductase chain 4 N-terminal" evidence="14">
    <location>
        <begin position="68"/>
        <end position="138"/>
    </location>
</feature>
<dbReference type="EMBL" id="LUKY01000032">
    <property type="protein sequence ID" value="OIZ94945.1"/>
    <property type="molecule type" value="Genomic_DNA"/>
</dbReference>
<accession>A0A1J8NHY5</accession>
<feature type="transmembrane region" description="Helical" evidence="12">
    <location>
        <begin position="389"/>
        <end position="410"/>
    </location>
</feature>
<comment type="similarity">
    <text evidence="2">Belongs to the complex I subunit 4 family.</text>
</comment>
<evidence type="ECO:0000256" key="3">
    <source>
        <dbReference type="ARBA" id="ARBA00019906"/>
    </source>
</evidence>
<dbReference type="InterPro" id="IPR010227">
    <property type="entry name" value="NADH_Q_OxRdtase_chainM/4"/>
</dbReference>
<dbReference type="STRING" id="1225476.A1D18_02240"/>
<keyword evidence="16" id="KW-1185">Reference proteome</keyword>
<keyword evidence="8 12" id="KW-0472">Membrane</keyword>
<dbReference type="GO" id="GO:0042773">
    <property type="term" value="P:ATP synthesis coupled electron transport"/>
    <property type="evidence" value="ECO:0007669"/>
    <property type="project" value="InterPro"/>
</dbReference>
<dbReference type="GO" id="GO:0012505">
    <property type="term" value="C:endomembrane system"/>
    <property type="evidence" value="ECO:0007669"/>
    <property type="project" value="UniProtKB-SubCell"/>
</dbReference>
<protein>
    <recommendedName>
        <fullName evidence="3">NADH-quinone oxidoreductase subunit M</fullName>
    </recommendedName>
    <alternativeName>
        <fullName evidence="9">NADH dehydrogenase I subunit M</fullName>
    </alternativeName>
    <alternativeName>
        <fullName evidence="10">NDH-1 subunit M</fullName>
    </alternativeName>
</protein>
<feature type="transmembrane region" description="Helical" evidence="12">
    <location>
        <begin position="12"/>
        <end position="34"/>
    </location>
</feature>
<comment type="caution">
    <text evidence="15">The sequence shown here is derived from an EMBL/GenBank/DDBJ whole genome shotgun (WGS) entry which is preliminary data.</text>
</comment>
<dbReference type="GO" id="GO:0015990">
    <property type="term" value="P:electron transport coupled proton transport"/>
    <property type="evidence" value="ECO:0007669"/>
    <property type="project" value="TreeGrafter"/>
</dbReference>
<evidence type="ECO:0000313" key="15">
    <source>
        <dbReference type="EMBL" id="OIZ94945.1"/>
    </source>
</evidence>
<keyword evidence="4 11" id="KW-0812">Transmembrane</keyword>
<evidence type="ECO:0000256" key="5">
    <source>
        <dbReference type="ARBA" id="ARBA00022967"/>
    </source>
</evidence>
<dbReference type="PANTHER" id="PTHR43507">
    <property type="entry name" value="NADH-UBIQUINONE OXIDOREDUCTASE CHAIN 4"/>
    <property type="match status" value="1"/>
</dbReference>
<feature type="transmembrane region" description="Helical" evidence="12">
    <location>
        <begin position="289"/>
        <end position="308"/>
    </location>
</feature>
<evidence type="ECO:0000256" key="10">
    <source>
        <dbReference type="ARBA" id="ARBA00032798"/>
    </source>
</evidence>
<dbReference type="GO" id="GO:0016020">
    <property type="term" value="C:membrane"/>
    <property type="evidence" value="ECO:0007669"/>
    <property type="project" value="UniProtKB-SubCell"/>
</dbReference>
<keyword evidence="5" id="KW-1278">Translocase</keyword>
<feature type="transmembrane region" description="Helical" evidence="12">
    <location>
        <begin position="430"/>
        <end position="451"/>
    </location>
</feature>
<dbReference type="GO" id="GO:0008137">
    <property type="term" value="F:NADH dehydrogenase (ubiquinone) activity"/>
    <property type="evidence" value="ECO:0007669"/>
    <property type="project" value="InterPro"/>
</dbReference>
<feature type="transmembrane region" description="Helical" evidence="12">
    <location>
        <begin position="254"/>
        <end position="277"/>
    </location>
</feature>
<evidence type="ECO:0000256" key="6">
    <source>
        <dbReference type="ARBA" id="ARBA00022989"/>
    </source>
</evidence>
<dbReference type="NCBIfam" id="NF004501">
    <property type="entry name" value="PRK05846.1-5"/>
    <property type="match status" value="1"/>
</dbReference>
<comment type="subcellular location">
    <subcellularLocation>
        <location evidence="1">Endomembrane system</location>
        <topology evidence="1">Multi-pass membrane protein</topology>
    </subcellularLocation>
    <subcellularLocation>
        <location evidence="11">Membrane</location>
        <topology evidence="11">Multi-pass membrane protein</topology>
    </subcellularLocation>
</comment>
<feature type="transmembrane region" description="Helical" evidence="12">
    <location>
        <begin position="147"/>
        <end position="167"/>
    </location>
</feature>
<gene>
    <name evidence="15" type="ORF">A1D18_02240</name>
</gene>
<dbReference type="NCBIfam" id="TIGR01972">
    <property type="entry name" value="NDH_I_M"/>
    <property type="match status" value="1"/>
</dbReference>
<dbReference type="OrthoDB" id="9768329at2"/>
<feature type="transmembrane region" description="Helical" evidence="12">
    <location>
        <begin position="179"/>
        <end position="199"/>
    </location>
</feature>
<evidence type="ECO:0000256" key="1">
    <source>
        <dbReference type="ARBA" id="ARBA00004127"/>
    </source>
</evidence>
<feature type="transmembrane region" description="Helical" evidence="12">
    <location>
        <begin position="358"/>
        <end position="377"/>
    </location>
</feature>
<dbReference type="Proteomes" id="UP000183924">
    <property type="component" value="Unassembled WGS sequence"/>
</dbReference>
<evidence type="ECO:0000256" key="12">
    <source>
        <dbReference type="SAM" id="Phobius"/>
    </source>
</evidence>
<dbReference type="AlphaFoldDB" id="A0A1J8NHY5"/>
<dbReference type="InterPro" id="IPR001750">
    <property type="entry name" value="ND/Mrp_TM"/>
</dbReference>
<evidence type="ECO:0000256" key="7">
    <source>
        <dbReference type="ARBA" id="ARBA00023027"/>
    </source>
</evidence>
<dbReference type="InterPro" id="IPR003918">
    <property type="entry name" value="NADH_UbQ_OxRdtase"/>
</dbReference>
<feature type="transmembrane region" description="Helical" evidence="12">
    <location>
        <begin position="123"/>
        <end position="141"/>
    </location>
</feature>
<evidence type="ECO:0000259" key="14">
    <source>
        <dbReference type="Pfam" id="PF01059"/>
    </source>
</evidence>
<organism evidence="15 16">
    <name type="scientific">Candidatus Rickettsiella isopodorum</name>
    <dbReference type="NCBI Taxonomy" id="1225476"/>
    <lineage>
        <taxon>Bacteria</taxon>
        <taxon>Pseudomonadati</taxon>
        <taxon>Pseudomonadota</taxon>
        <taxon>Gammaproteobacteria</taxon>
        <taxon>Legionellales</taxon>
        <taxon>Coxiellaceae</taxon>
        <taxon>Rickettsiella</taxon>
    </lineage>
</organism>
<evidence type="ECO:0000256" key="4">
    <source>
        <dbReference type="ARBA" id="ARBA00022692"/>
    </source>
</evidence>
<evidence type="ECO:0000256" key="9">
    <source>
        <dbReference type="ARBA" id="ARBA00031584"/>
    </source>
</evidence>
<feature type="domain" description="NADH:quinone oxidoreductase/Mrp antiporter transmembrane" evidence="13">
    <location>
        <begin position="143"/>
        <end position="441"/>
    </location>
</feature>
<keyword evidence="7" id="KW-0520">NAD</keyword>
<feature type="transmembrane region" description="Helical" evidence="12">
    <location>
        <begin position="46"/>
        <end position="66"/>
    </location>
</feature>
<sequence>MLLTLVYQFALFIHNHLLSLLIWLPVLGGVLAIAFNGDRYPQRARVIALITSLITLLLCVPLYLGFNPALSSMQFQENIPWITVYNINYALGVDGISLPLILLTVFTTLLVILAAWRSINLRVAQYMAAFLLMQGMMVGTFAATDSILFYVFWEAILIPMYLSIGVWGSDNRSYASIKFFLYTFFGSALMLIALLYLGVHNPTHDFLIAHFYPIPLSLPVQIWIFIAFLIAFAVKIPMWPLHTWLPDAHTEAPAGGSVVLAALMLKLGGYGFLRFTLPIVPDASRLLDGFMIALALIAIVYIGLVALAQVDMKRLIAYSSIAHMGFVVLGCFMLFPIMTHSHNTLMAYMSLEGAMVQMISHAFSSGAMFLAVGMLAYRFRSRLIKNYGGLATSMPLLASFFMLFAMSNVGLPGTAGFVGEFMIIFSAMQASFWITTLAASTLIISAAYTLYMYKRVFFGEITNPLVAKTSDIHGFEKLVFILLSLAIIFIGIYPAPLLTIMHASIDSILHWSLQTKL</sequence>